<dbReference type="PANTHER" id="PTHR33175:SF2">
    <property type="entry name" value="INTEGRATION HOST FACTOR SUBUNIT ALPHA"/>
    <property type="match status" value="1"/>
</dbReference>
<organism evidence="1">
    <name type="scientific">marine metagenome</name>
    <dbReference type="NCBI Taxonomy" id="408172"/>
    <lineage>
        <taxon>unclassified sequences</taxon>
        <taxon>metagenomes</taxon>
        <taxon>ecological metagenomes</taxon>
    </lineage>
</organism>
<protein>
    <recommendedName>
        <fullName evidence="2">Integration host factor subunit alpha</fullName>
    </recommendedName>
</protein>
<dbReference type="InterPro" id="IPR010992">
    <property type="entry name" value="IHF-like_DNA-bd_dom_sf"/>
</dbReference>
<dbReference type="Pfam" id="PF00216">
    <property type="entry name" value="Bac_DNA_binding"/>
    <property type="match status" value="1"/>
</dbReference>
<dbReference type="GO" id="GO:0005829">
    <property type="term" value="C:cytosol"/>
    <property type="evidence" value="ECO:0007669"/>
    <property type="project" value="TreeGrafter"/>
</dbReference>
<proteinExistence type="predicted"/>
<dbReference type="EMBL" id="UINC01040361">
    <property type="protein sequence ID" value="SVB40126.1"/>
    <property type="molecule type" value="Genomic_DNA"/>
</dbReference>
<dbReference type="InterPro" id="IPR000119">
    <property type="entry name" value="Hist_DNA-bd"/>
</dbReference>
<dbReference type="GO" id="GO:0003677">
    <property type="term" value="F:DNA binding"/>
    <property type="evidence" value="ECO:0007669"/>
    <property type="project" value="InterPro"/>
</dbReference>
<sequence length="72" mass="8437">MVNDIIEEIIEGLNEHNIVKIHNFGTFKLRRKNARIGRNPKTKEEVMIAPRNVISFLPSKHILKKLNDFNDQ</sequence>
<dbReference type="PANTHER" id="PTHR33175">
    <property type="entry name" value="DNA-BINDING PROTEIN HU"/>
    <property type="match status" value="1"/>
</dbReference>
<dbReference type="Gene3D" id="4.10.520.10">
    <property type="entry name" value="IHF-like DNA-binding proteins"/>
    <property type="match status" value="1"/>
</dbReference>
<dbReference type="SUPFAM" id="SSF47729">
    <property type="entry name" value="IHF-like DNA-binding proteins"/>
    <property type="match status" value="1"/>
</dbReference>
<dbReference type="SMART" id="SM00411">
    <property type="entry name" value="BHL"/>
    <property type="match status" value="1"/>
</dbReference>
<reference evidence="1" key="1">
    <citation type="submission" date="2018-05" db="EMBL/GenBank/DDBJ databases">
        <authorList>
            <person name="Lanie J.A."/>
            <person name="Ng W.-L."/>
            <person name="Kazmierczak K.M."/>
            <person name="Andrzejewski T.M."/>
            <person name="Davidsen T.M."/>
            <person name="Wayne K.J."/>
            <person name="Tettelin H."/>
            <person name="Glass J.I."/>
            <person name="Rusch D."/>
            <person name="Podicherti R."/>
            <person name="Tsui H.-C.T."/>
            <person name="Winkler M.E."/>
        </authorList>
    </citation>
    <scope>NUCLEOTIDE SEQUENCE</scope>
</reference>
<dbReference type="GO" id="GO:0030527">
    <property type="term" value="F:structural constituent of chromatin"/>
    <property type="evidence" value="ECO:0007669"/>
    <property type="project" value="InterPro"/>
</dbReference>
<evidence type="ECO:0000313" key="1">
    <source>
        <dbReference type="EMBL" id="SVB40126.1"/>
    </source>
</evidence>
<gene>
    <name evidence="1" type="ORF">METZ01_LOCUS192980</name>
</gene>
<dbReference type="AlphaFoldDB" id="A0A382DNU8"/>
<dbReference type="PRINTS" id="PR01727">
    <property type="entry name" value="DNABINDINGHU"/>
</dbReference>
<accession>A0A382DNU8</accession>
<name>A0A382DNU8_9ZZZZ</name>
<evidence type="ECO:0008006" key="2">
    <source>
        <dbReference type="Google" id="ProtNLM"/>
    </source>
</evidence>